<evidence type="ECO:0000313" key="5">
    <source>
        <dbReference type="Proteomes" id="UP000053424"/>
    </source>
</evidence>
<dbReference type="CDD" id="cd11717">
    <property type="entry name" value="THUMP_THUMPD1_like"/>
    <property type="match status" value="1"/>
</dbReference>
<dbReference type="STRING" id="686832.A0A0C3C8S9"/>
<protein>
    <recommendedName>
        <fullName evidence="3">THUMP domain-containing protein</fullName>
    </recommendedName>
</protein>
<reference evidence="4 5" key="1">
    <citation type="submission" date="2014-04" db="EMBL/GenBank/DDBJ databases">
        <authorList>
            <consortium name="DOE Joint Genome Institute"/>
            <person name="Kuo A."/>
            <person name="Gay G."/>
            <person name="Dore J."/>
            <person name="Kohler A."/>
            <person name="Nagy L.G."/>
            <person name="Floudas D."/>
            <person name="Copeland A."/>
            <person name="Barry K.W."/>
            <person name="Cichocki N."/>
            <person name="Veneault-Fourrey C."/>
            <person name="LaButti K."/>
            <person name="Lindquist E.A."/>
            <person name="Lipzen A."/>
            <person name="Lundell T."/>
            <person name="Morin E."/>
            <person name="Murat C."/>
            <person name="Sun H."/>
            <person name="Tunlid A."/>
            <person name="Henrissat B."/>
            <person name="Grigoriev I.V."/>
            <person name="Hibbett D.S."/>
            <person name="Martin F."/>
            <person name="Nordberg H.P."/>
            <person name="Cantor M.N."/>
            <person name="Hua S.X."/>
        </authorList>
    </citation>
    <scope>NUCLEOTIDE SEQUENCE [LARGE SCALE GENOMIC DNA]</scope>
    <source>
        <strain evidence="5">h7</strain>
    </source>
</reference>
<accession>A0A0C3C8S9</accession>
<dbReference type="InterPro" id="IPR004114">
    <property type="entry name" value="THUMP_dom"/>
</dbReference>
<feature type="region of interest" description="Disordered" evidence="2">
    <location>
        <begin position="284"/>
        <end position="313"/>
    </location>
</feature>
<feature type="compositionally biased region" description="Basic and acidic residues" evidence="2">
    <location>
        <begin position="1"/>
        <end position="14"/>
    </location>
</feature>
<organism evidence="4 5">
    <name type="scientific">Hebeloma cylindrosporum</name>
    <dbReference type="NCBI Taxonomy" id="76867"/>
    <lineage>
        <taxon>Eukaryota</taxon>
        <taxon>Fungi</taxon>
        <taxon>Dikarya</taxon>
        <taxon>Basidiomycota</taxon>
        <taxon>Agaricomycotina</taxon>
        <taxon>Agaricomycetes</taxon>
        <taxon>Agaricomycetidae</taxon>
        <taxon>Agaricales</taxon>
        <taxon>Agaricineae</taxon>
        <taxon>Hymenogastraceae</taxon>
        <taxon>Hebeloma</taxon>
    </lineage>
</organism>
<feature type="region of interest" description="Disordered" evidence="2">
    <location>
        <begin position="1"/>
        <end position="28"/>
    </location>
</feature>
<sequence length="313" mass="35401">MSESKRKSEGGDSNRKKKKYRSDGTPVWGKRHVDGPGVWVSCIKGKEKQAIGEIYELFESVCRHFYPGFFRHLNIMESQQVAFEIWPKDDVGENTSDDDEVAGLSLEQQVANEVSAMKRSRTENPQHRFVNCQTNTPCAIFISCKPPVDPVELVVKYIGMVEDTGITRTRYVHRLVPVSGTCTANLPEIEALCQDVFKAFFDKHPGTLFTYKIELRVRNHTTIPRPLLIQSIAQCVPEGHTVDLQNPRIFILVEVFKSVCGVSIVKDYYRLQKFNVMEIANKKNRTDQGGESGSRVSQIPKSTESEKVENTAS</sequence>
<keyword evidence="1" id="KW-0694">RNA-binding</keyword>
<dbReference type="Pfam" id="PF02926">
    <property type="entry name" value="THUMP"/>
    <property type="match status" value="1"/>
</dbReference>
<reference evidence="5" key="2">
    <citation type="submission" date="2015-01" db="EMBL/GenBank/DDBJ databases">
        <title>Evolutionary Origins and Diversification of the Mycorrhizal Mutualists.</title>
        <authorList>
            <consortium name="DOE Joint Genome Institute"/>
            <consortium name="Mycorrhizal Genomics Consortium"/>
            <person name="Kohler A."/>
            <person name="Kuo A."/>
            <person name="Nagy L.G."/>
            <person name="Floudas D."/>
            <person name="Copeland A."/>
            <person name="Barry K.W."/>
            <person name="Cichocki N."/>
            <person name="Veneault-Fourrey C."/>
            <person name="LaButti K."/>
            <person name="Lindquist E.A."/>
            <person name="Lipzen A."/>
            <person name="Lundell T."/>
            <person name="Morin E."/>
            <person name="Murat C."/>
            <person name="Riley R."/>
            <person name="Ohm R."/>
            <person name="Sun H."/>
            <person name="Tunlid A."/>
            <person name="Henrissat B."/>
            <person name="Grigoriev I.V."/>
            <person name="Hibbett D.S."/>
            <person name="Martin F."/>
        </authorList>
    </citation>
    <scope>NUCLEOTIDE SEQUENCE [LARGE SCALE GENOMIC DNA]</scope>
    <source>
        <strain evidence="5">h7</strain>
    </source>
</reference>
<dbReference type="InterPro" id="IPR040183">
    <property type="entry name" value="THUMPD1-like"/>
</dbReference>
<keyword evidence="5" id="KW-1185">Reference proteome</keyword>
<dbReference type="PANTHER" id="PTHR13452">
    <property type="entry name" value="THUMP DOMAIN CONTAINING PROTEIN 1-RELATED"/>
    <property type="match status" value="1"/>
</dbReference>
<dbReference type="HOGENOM" id="CLU_039352_2_3_1"/>
<gene>
    <name evidence="4" type="ORF">M413DRAFT_165114</name>
</gene>
<dbReference type="GO" id="GO:0006400">
    <property type="term" value="P:tRNA modification"/>
    <property type="evidence" value="ECO:0007669"/>
    <property type="project" value="InterPro"/>
</dbReference>
<dbReference type="SUPFAM" id="SSF143437">
    <property type="entry name" value="THUMP domain-like"/>
    <property type="match status" value="1"/>
</dbReference>
<dbReference type="PANTHER" id="PTHR13452:SF10">
    <property type="entry name" value="THUMP DOMAIN-CONTAINING PROTEIN 1"/>
    <property type="match status" value="1"/>
</dbReference>
<dbReference type="OrthoDB" id="367221at2759"/>
<evidence type="ECO:0000313" key="4">
    <source>
        <dbReference type="EMBL" id="KIM40614.1"/>
    </source>
</evidence>
<dbReference type="PROSITE" id="PS51165">
    <property type="entry name" value="THUMP"/>
    <property type="match status" value="1"/>
</dbReference>
<dbReference type="GO" id="GO:0003723">
    <property type="term" value="F:RNA binding"/>
    <property type="evidence" value="ECO:0007669"/>
    <property type="project" value="UniProtKB-UniRule"/>
</dbReference>
<dbReference type="AlphaFoldDB" id="A0A0C3C8S9"/>
<evidence type="ECO:0000256" key="1">
    <source>
        <dbReference type="PROSITE-ProRule" id="PRU00529"/>
    </source>
</evidence>
<dbReference type="FunFam" id="3.30.2300.10:FF:000001">
    <property type="entry name" value="THUMP domain-containing protein 1"/>
    <property type="match status" value="1"/>
</dbReference>
<feature type="domain" description="THUMP" evidence="3">
    <location>
        <begin position="160"/>
        <end position="266"/>
    </location>
</feature>
<feature type="compositionally biased region" description="Basic and acidic residues" evidence="2">
    <location>
        <begin position="303"/>
        <end position="313"/>
    </location>
</feature>
<name>A0A0C3C8S9_HEBCY</name>
<dbReference type="EMBL" id="KN831782">
    <property type="protein sequence ID" value="KIM40614.1"/>
    <property type="molecule type" value="Genomic_DNA"/>
</dbReference>
<evidence type="ECO:0000259" key="3">
    <source>
        <dbReference type="PROSITE" id="PS51165"/>
    </source>
</evidence>
<proteinExistence type="predicted"/>
<dbReference type="Gene3D" id="3.30.2300.10">
    <property type="entry name" value="THUMP superfamily"/>
    <property type="match status" value="1"/>
</dbReference>
<evidence type="ECO:0000256" key="2">
    <source>
        <dbReference type="SAM" id="MobiDB-lite"/>
    </source>
</evidence>
<dbReference type="Proteomes" id="UP000053424">
    <property type="component" value="Unassembled WGS sequence"/>
</dbReference>